<protein>
    <submittedName>
        <fullName evidence="2">Uncharacterized protein</fullName>
    </submittedName>
</protein>
<dbReference type="AlphaFoldDB" id="A0A2I1C6M2"/>
<sequence>MTEKRSRRASLLGSLQVLRNKARGGKHTYQRLGSERDSGPKDNGQGGRVFSFGSFIPIKNESSILNSLRGKSRNSQIHEAWNSHRQVSMPLPTKSSSFVPEDSKERAASSGKSYRKIKISIRRLTARTSPFSPPPSSQTSSRSTSFTGSTLTSSSEDTYSKIPVPTEPLINGIYSREAFQKEGKRSVLSSLSRRYTNLRLNASKDENKSISNIGKKKEDEEFDIPTPPRLVKIAQTVRYVRPTEPVRVDRIGRPVQAVQVTQTTQPIQPAVSVELADPVENVQPSAGTTSVCQKCLEQKSKQTDMVEQHSEIALDSSSKKLRSSISRTASCSSSKAALAQLVPPRSSIPVPAKIRSPAKPCAPALQDGRKASDEQGITKNTRGSAITVPNNATGLDDKRVRFSEPLPPRQQTFTHRQLSDNQPAFIYKITNRNLRSMSDMQPKKLRMSRRFANLKAVQIEEEVISQLASVDDQEQSVSNSSQQSEQTAKVPTTRNKDRNQRMVLPSDDNHTGRIPRNKHRTLTTTTPAGFQVSEAQPRQSWLGRFMTLTNAFHYEDSFNEPDIATGFGMLSSYSRPLGQPDANLANYRVKRAFMVLENVCVTEEASASLREFRDEYIAIHGDRCLCVFIM</sequence>
<evidence type="ECO:0000256" key="1">
    <source>
        <dbReference type="SAM" id="MobiDB-lite"/>
    </source>
</evidence>
<feature type="compositionally biased region" description="Basic residues" evidence="1">
    <location>
        <begin position="20"/>
        <end position="29"/>
    </location>
</feature>
<dbReference type="OMA" id="SQIHEAW"/>
<dbReference type="GeneID" id="36536412"/>
<dbReference type="OrthoDB" id="3557758at2759"/>
<feature type="region of interest" description="Disordered" evidence="1">
    <location>
        <begin position="1"/>
        <end position="48"/>
    </location>
</feature>
<feature type="region of interest" description="Disordered" evidence="1">
    <location>
        <begin position="349"/>
        <end position="398"/>
    </location>
</feature>
<dbReference type="Proteomes" id="UP000234474">
    <property type="component" value="Unassembled WGS sequence"/>
</dbReference>
<dbReference type="RefSeq" id="XP_024681875.1">
    <property type="nucleotide sequence ID" value="XM_024829086.1"/>
</dbReference>
<name>A0A2I1C6M2_ASPN1</name>
<evidence type="ECO:0000313" key="3">
    <source>
        <dbReference type="Proteomes" id="UP000234474"/>
    </source>
</evidence>
<feature type="compositionally biased region" description="Low complexity" evidence="1">
    <location>
        <begin position="137"/>
        <end position="155"/>
    </location>
</feature>
<comment type="caution">
    <text evidence="2">The sequence shown here is derived from an EMBL/GenBank/DDBJ whole genome shotgun (WGS) entry which is preliminary data.</text>
</comment>
<reference evidence="3" key="1">
    <citation type="journal article" date="2018" name="Proc. Natl. Acad. Sci. U.S.A.">
        <title>Linking secondary metabolites to gene clusters through genome sequencing of six diverse Aspergillus species.</title>
        <authorList>
            <person name="Kaerboelling I."/>
            <person name="Vesth T.C."/>
            <person name="Frisvad J.C."/>
            <person name="Nybo J.L."/>
            <person name="Theobald S."/>
            <person name="Kuo A."/>
            <person name="Bowyer P."/>
            <person name="Matsuda Y."/>
            <person name="Mondo S."/>
            <person name="Lyhne E.K."/>
            <person name="Kogle M.E."/>
            <person name="Clum A."/>
            <person name="Lipzen A."/>
            <person name="Salamov A."/>
            <person name="Ngan C.Y."/>
            <person name="Daum C."/>
            <person name="Chiniquy J."/>
            <person name="Barry K."/>
            <person name="LaButti K."/>
            <person name="Haridas S."/>
            <person name="Simmons B.A."/>
            <person name="Magnuson J.K."/>
            <person name="Mortensen U.H."/>
            <person name="Larsen T.O."/>
            <person name="Grigoriev I.V."/>
            <person name="Baker S.E."/>
            <person name="Andersen M.R."/>
        </authorList>
    </citation>
    <scope>NUCLEOTIDE SEQUENCE [LARGE SCALE GENOMIC DNA]</scope>
    <source>
        <strain evidence="3">IBT 16806</strain>
    </source>
</reference>
<dbReference type="EMBL" id="MSZS01000005">
    <property type="protein sequence ID" value="PKX93280.1"/>
    <property type="molecule type" value="Genomic_DNA"/>
</dbReference>
<accession>A0A2I1C6M2</accession>
<feature type="compositionally biased region" description="Polar residues" evidence="1">
    <location>
        <begin position="375"/>
        <end position="393"/>
    </location>
</feature>
<feature type="compositionally biased region" description="Low complexity" evidence="1">
    <location>
        <begin position="475"/>
        <end position="486"/>
    </location>
</feature>
<feature type="compositionally biased region" description="Basic residues" evidence="1">
    <location>
        <begin position="113"/>
        <end position="125"/>
    </location>
</feature>
<organism evidence="2 3">
    <name type="scientific">Aspergillus novofumigatus (strain IBT 16806)</name>
    <dbReference type="NCBI Taxonomy" id="1392255"/>
    <lineage>
        <taxon>Eukaryota</taxon>
        <taxon>Fungi</taxon>
        <taxon>Dikarya</taxon>
        <taxon>Ascomycota</taxon>
        <taxon>Pezizomycotina</taxon>
        <taxon>Eurotiomycetes</taxon>
        <taxon>Eurotiomycetidae</taxon>
        <taxon>Eurotiales</taxon>
        <taxon>Aspergillaceae</taxon>
        <taxon>Aspergillus</taxon>
        <taxon>Aspergillus subgen. Fumigati</taxon>
    </lineage>
</organism>
<feature type="region of interest" description="Disordered" evidence="1">
    <location>
        <begin position="470"/>
        <end position="520"/>
    </location>
</feature>
<feature type="region of interest" description="Disordered" evidence="1">
    <location>
        <begin position="82"/>
        <end position="163"/>
    </location>
</feature>
<dbReference type="VEuPathDB" id="FungiDB:P174DRAFT_452489"/>
<gene>
    <name evidence="2" type="ORF">P174DRAFT_452489</name>
</gene>
<keyword evidence="3" id="KW-1185">Reference proteome</keyword>
<proteinExistence type="predicted"/>
<evidence type="ECO:0000313" key="2">
    <source>
        <dbReference type="EMBL" id="PKX93280.1"/>
    </source>
</evidence>